<dbReference type="InterPro" id="IPR002893">
    <property type="entry name" value="Znf_MYND"/>
</dbReference>
<dbReference type="GO" id="GO:0008270">
    <property type="term" value="F:zinc ion binding"/>
    <property type="evidence" value="ECO:0007669"/>
    <property type="project" value="UniProtKB-KW"/>
</dbReference>
<dbReference type="STRING" id="2656787.A0A370TSS9"/>
<dbReference type="Pfam" id="PF00856">
    <property type="entry name" value="SET"/>
    <property type="match status" value="1"/>
</dbReference>
<dbReference type="PROSITE" id="PS01360">
    <property type="entry name" value="ZF_MYND_1"/>
    <property type="match status" value="1"/>
</dbReference>
<dbReference type="RefSeq" id="XP_031871246.1">
    <property type="nucleotide sequence ID" value="XM_032011553.1"/>
</dbReference>
<gene>
    <name evidence="7" type="ORF">BP5553_02930</name>
</gene>
<feature type="domain" description="MYND-type" evidence="6">
    <location>
        <begin position="50"/>
        <end position="91"/>
    </location>
</feature>
<evidence type="ECO:0000256" key="4">
    <source>
        <dbReference type="PROSITE-ProRule" id="PRU00134"/>
    </source>
</evidence>
<keyword evidence="2 4" id="KW-0863">Zinc-finger</keyword>
<evidence type="ECO:0000256" key="1">
    <source>
        <dbReference type="ARBA" id="ARBA00022723"/>
    </source>
</evidence>
<dbReference type="Pfam" id="PF01753">
    <property type="entry name" value="zf-MYND"/>
    <property type="match status" value="1"/>
</dbReference>
<dbReference type="GeneID" id="43595779"/>
<keyword evidence="3" id="KW-0862">Zinc</keyword>
<dbReference type="Gene3D" id="1.10.220.160">
    <property type="match status" value="1"/>
</dbReference>
<sequence length="534" mass="60412">MEINHSKLTKDPVLGNGIAATKDLDAGEVVICINEPFVTVVEKDALERVCSYCMLEHETSSLKRCTRCKVVRYCSAECQKLDWKLIHKNECSLLTKLPHTPPTSFRALYQLLLRYPEFGTELDPRSANLEHHVHDFKKDEKRWGETMLQAKAVTEYSKSPSTKTEKVATLLCIMRINGFRAALPDDTPIGLCYEPTLALANHSCMPNGFIMFDGRCVSIIALNPIKKDDNIFITYVDPTQSRDTRRAELRNRYFFDCNCEKCMDDENPYEIFRKTRVVSSPELDDFVDHKVLGTNAGSRIATIQRLGQESQSLSLVITKVYGVLQQSRSAASQTERLSLLKQALSDLSVLKANQLFALPPYPIIMDELYIAYVDNGHLQSALLLLLFISLNCDPYSWPQPHHPFRVTHLFTISRLLKYAASLEPATLAQNLSCVPKGILEGIDFIDATHAVLILVNEFAPKSHGRDTTFARQVQEEIREVEEVQRLRGRTGEILRRWQSGRDSGKEGILIAKRIFDGLKTLAGFAFTVIEIQTL</sequence>
<evidence type="ECO:0000256" key="2">
    <source>
        <dbReference type="ARBA" id="ARBA00022771"/>
    </source>
</evidence>
<evidence type="ECO:0000313" key="8">
    <source>
        <dbReference type="Proteomes" id="UP000254866"/>
    </source>
</evidence>
<evidence type="ECO:0000313" key="7">
    <source>
        <dbReference type="EMBL" id="RDL38590.1"/>
    </source>
</evidence>
<dbReference type="PANTHER" id="PTHR12197">
    <property type="entry name" value="HISTONE-LYSINE N-METHYLTRANSFERASE SMYD"/>
    <property type="match status" value="1"/>
</dbReference>
<evidence type="ECO:0000259" key="5">
    <source>
        <dbReference type="PROSITE" id="PS50280"/>
    </source>
</evidence>
<dbReference type="GO" id="GO:0005634">
    <property type="term" value="C:nucleus"/>
    <property type="evidence" value="ECO:0007669"/>
    <property type="project" value="TreeGrafter"/>
</dbReference>
<accession>A0A370TSS9</accession>
<dbReference type="Gene3D" id="6.10.140.2220">
    <property type="match status" value="1"/>
</dbReference>
<comment type="caution">
    <text evidence="7">The sequence shown here is derived from an EMBL/GenBank/DDBJ whole genome shotgun (WGS) entry which is preliminary data.</text>
</comment>
<dbReference type="PANTHER" id="PTHR12197:SF251">
    <property type="entry name" value="EG:BACR7C10.4 PROTEIN"/>
    <property type="match status" value="1"/>
</dbReference>
<dbReference type="Proteomes" id="UP000254866">
    <property type="component" value="Unassembled WGS sequence"/>
</dbReference>
<dbReference type="PROSITE" id="PS50865">
    <property type="entry name" value="ZF_MYND_2"/>
    <property type="match status" value="1"/>
</dbReference>
<protein>
    <submittedName>
        <fullName evidence="7">SET protein</fullName>
    </submittedName>
</protein>
<dbReference type="PROSITE" id="PS50280">
    <property type="entry name" value="SET"/>
    <property type="match status" value="1"/>
</dbReference>
<dbReference type="InterPro" id="IPR001214">
    <property type="entry name" value="SET_dom"/>
</dbReference>
<dbReference type="EMBL" id="NPIC01000002">
    <property type="protein sequence ID" value="RDL38590.1"/>
    <property type="molecule type" value="Genomic_DNA"/>
</dbReference>
<keyword evidence="1" id="KW-0479">Metal-binding</keyword>
<dbReference type="AlphaFoldDB" id="A0A370TSS9"/>
<reference evidence="7 8" key="1">
    <citation type="journal article" date="2018" name="IMA Fungus">
        <title>IMA Genome-F 9: Draft genome sequence of Annulohypoxylon stygium, Aspergillus mulundensis, Berkeleyomyces basicola (syn. Thielaviopsis basicola), Ceratocystis smalleyi, two Cercospora beticola strains, Coleophoma cylindrospora, Fusarium fracticaudum, Phialophora cf. hyalina, and Morchella septimelata.</title>
        <authorList>
            <person name="Wingfield B.D."/>
            <person name="Bills G.F."/>
            <person name="Dong Y."/>
            <person name="Huang W."/>
            <person name="Nel W.J."/>
            <person name="Swalarsk-Parry B.S."/>
            <person name="Vaghefi N."/>
            <person name="Wilken P.M."/>
            <person name="An Z."/>
            <person name="de Beer Z.W."/>
            <person name="De Vos L."/>
            <person name="Chen L."/>
            <person name="Duong T.A."/>
            <person name="Gao Y."/>
            <person name="Hammerbacher A."/>
            <person name="Kikkert J.R."/>
            <person name="Li Y."/>
            <person name="Li H."/>
            <person name="Li K."/>
            <person name="Li Q."/>
            <person name="Liu X."/>
            <person name="Ma X."/>
            <person name="Naidoo K."/>
            <person name="Pethybridge S.J."/>
            <person name="Sun J."/>
            <person name="Steenkamp E.T."/>
            <person name="van der Nest M.A."/>
            <person name="van Wyk S."/>
            <person name="Wingfield M.J."/>
            <person name="Xiong C."/>
            <person name="Yue Q."/>
            <person name="Zhang X."/>
        </authorList>
    </citation>
    <scope>NUCLEOTIDE SEQUENCE [LARGE SCALE GENOMIC DNA]</scope>
    <source>
        <strain evidence="7 8">BP 5553</strain>
    </source>
</reference>
<dbReference type="OrthoDB" id="5945798at2759"/>
<keyword evidence="8" id="KW-1185">Reference proteome</keyword>
<dbReference type="CDD" id="cd20071">
    <property type="entry name" value="SET_SMYD"/>
    <property type="match status" value="1"/>
</dbReference>
<dbReference type="InterPro" id="IPR050869">
    <property type="entry name" value="H3K4_H4K5_MeTrfase"/>
</dbReference>
<proteinExistence type="predicted"/>
<name>A0A370TSS9_9HELO</name>
<dbReference type="InterPro" id="IPR046341">
    <property type="entry name" value="SET_dom_sf"/>
</dbReference>
<dbReference type="SUPFAM" id="SSF82199">
    <property type="entry name" value="SET domain"/>
    <property type="match status" value="1"/>
</dbReference>
<feature type="domain" description="SET" evidence="5">
    <location>
        <begin position="1"/>
        <end position="236"/>
    </location>
</feature>
<dbReference type="Gene3D" id="2.170.270.10">
    <property type="entry name" value="SET domain"/>
    <property type="match status" value="1"/>
</dbReference>
<organism evidence="7 8">
    <name type="scientific">Venustampulla echinocandica</name>
    <dbReference type="NCBI Taxonomy" id="2656787"/>
    <lineage>
        <taxon>Eukaryota</taxon>
        <taxon>Fungi</taxon>
        <taxon>Dikarya</taxon>
        <taxon>Ascomycota</taxon>
        <taxon>Pezizomycotina</taxon>
        <taxon>Leotiomycetes</taxon>
        <taxon>Helotiales</taxon>
        <taxon>Pleuroascaceae</taxon>
        <taxon>Venustampulla</taxon>
    </lineage>
</organism>
<evidence type="ECO:0000256" key="3">
    <source>
        <dbReference type="ARBA" id="ARBA00022833"/>
    </source>
</evidence>
<evidence type="ECO:0000259" key="6">
    <source>
        <dbReference type="PROSITE" id="PS50865"/>
    </source>
</evidence>